<reference evidence="1 2" key="1">
    <citation type="submission" date="2020-02" db="EMBL/GenBank/DDBJ databases">
        <title>Whole genome shotgun sequence of Streptomyces diastaticus subsp. diastaticus NBRC 13412.</title>
        <authorList>
            <person name="Ichikawa N."/>
            <person name="Komaki H."/>
            <person name="Tamura T."/>
        </authorList>
    </citation>
    <scope>NUCLEOTIDE SEQUENCE [LARGE SCALE GENOMIC DNA]</scope>
    <source>
        <strain evidence="1 2">NBRC 13412</strain>
    </source>
</reference>
<organism evidence="1 2">
    <name type="scientific">Streptomyces diastaticus subsp. diastaticus</name>
    <dbReference type="NCBI Taxonomy" id="68040"/>
    <lineage>
        <taxon>Bacteria</taxon>
        <taxon>Bacillati</taxon>
        <taxon>Actinomycetota</taxon>
        <taxon>Actinomycetes</taxon>
        <taxon>Kitasatosporales</taxon>
        <taxon>Streptomycetaceae</taxon>
        <taxon>Streptomyces</taxon>
        <taxon>Streptomyces diastaticus group</taxon>
    </lineage>
</organism>
<dbReference type="EMBL" id="BLLN01000002">
    <property type="protein sequence ID" value="GFH70531.1"/>
    <property type="molecule type" value="Genomic_DNA"/>
</dbReference>
<gene>
    <name evidence="1" type="ORF">Sdia_12990</name>
</gene>
<dbReference type="Proteomes" id="UP000472710">
    <property type="component" value="Unassembled WGS sequence"/>
</dbReference>
<sequence length="57" mass="6704">MAEIRRLLDTHLPHSGADHDPVTHALNWSAWRRRHQAIARPCHYQKRSAGHEPLLEY</sequence>
<evidence type="ECO:0000313" key="1">
    <source>
        <dbReference type="EMBL" id="GFH70531.1"/>
    </source>
</evidence>
<protein>
    <submittedName>
        <fullName evidence="1">Uncharacterized protein</fullName>
    </submittedName>
</protein>
<evidence type="ECO:0000313" key="2">
    <source>
        <dbReference type="Proteomes" id="UP000472710"/>
    </source>
</evidence>
<dbReference type="RefSeq" id="WP_307496643.1">
    <property type="nucleotide sequence ID" value="NZ_BLLN01000002.1"/>
</dbReference>
<keyword evidence="2" id="KW-1185">Reference proteome</keyword>
<comment type="caution">
    <text evidence="1">The sequence shown here is derived from an EMBL/GenBank/DDBJ whole genome shotgun (WGS) entry which is preliminary data.</text>
</comment>
<dbReference type="GeneID" id="95074159"/>
<name>A0ABQ1CJC4_STRDI</name>
<accession>A0ABQ1CJC4</accession>
<proteinExistence type="predicted"/>